<dbReference type="PROSITE" id="PS00972">
    <property type="entry name" value="USP_1"/>
    <property type="match status" value="1"/>
</dbReference>
<evidence type="ECO:0000256" key="9">
    <source>
        <dbReference type="ARBA" id="ARBA00022807"/>
    </source>
</evidence>
<dbReference type="InterPro" id="IPR018200">
    <property type="entry name" value="USP_CS"/>
</dbReference>
<dbReference type="RefSeq" id="XP_067718345.1">
    <property type="nucleotide sequence ID" value="XM_067862244.1"/>
</dbReference>
<dbReference type="AlphaFoldDB" id="A0AAV4M2G8"/>
<keyword evidence="8 11" id="KW-0378">Hydrolase</keyword>
<dbReference type="InterPro" id="IPR041432">
    <property type="entry name" value="UBP13_Znf-UBP_var"/>
</dbReference>
<evidence type="ECO:0000259" key="16">
    <source>
        <dbReference type="PROSITE" id="PS50271"/>
    </source>
</evidence>
<dbReference type="CDD" id="cd14306">
    <property type="entry name" value="UBA_VP13D"/>
    <property type="match status" value="1"/>
</dbReference>
<dbReference type="SMART" id="SM00290">
    <property type="entry name" value="ZnF_UBP"/>
    <property type="match status" value="1"/>
</dbReference>
<dbReference type="GO" id="GO:0008270">
    <property type="term" value="F:zinc ion binding"/>
    <property type="evidence" value="ECO:0007669"/>
    <property type="project" value="UniProtKB-UniRule"/>
</dbReference>
<dbReference type="Gene3D" id="1.10.8.10">
    <property type="entry name" value="DNA helicase RuvA subunit, C-terminal domain"/>
    <property type="match status" value="2"/>
</dbReference>
<feature type="domain" description="USP" evidence="15">
    <location>
        <begin position="322"/>
        <end position="784"/>
    </location>
</feature>
<comment type="similarity">
    <text evidence="2 11">Belongs to the peptidase C19 family.</text>
</comment>
<proteinExistence type="inferred from homology"/>
<dbReference type="PROSITE" id="PS50271">
    <property type="entry name" value="ZF_UBP"/>
    <property type="match status" value="1"/>
</dbReference>
<dbReference type="Pfam" id="PF17807">
    <property type="entry name" value="zf-UBP_var"/>
    <property type="match status" value="1"/>
</dbReference>
<dbReference type="SUPFAM" id="SSF57850">
    <property type="entry name" value="RING/U-box"/>
    <property type="match status" value="1"/>
</dbReference>
<name>A0AAV4M2G8_BABCB</name>
<gene>
    <name evidence="17" type="ORF">BcabD6B2_57120</name>
</gene>
<reference evidence="17 18" key="1">
    <citation type="submission" date="2021-06" db="EMBL/GenBank/DDBJ databases">
        <title>Genome sequence of Babesia caballi.</title>
        <authorList>
            <person name="Yamagishi J."/>
            <person name="Kidaka T."/>
            <person name="Ochi A."/>
        </authorList>
    </citation>
    <scope>NUCLEOTIDE SEQUENCE [LARGE SCALE GENOMIC DNA]</scope>
    <source>
        <strain evidence="17">USDA-D6B2</strain>
    </source>
</reference>
<keyword evidence="10 11" id="KW-0862">Zinc</keyword>
<evidence type="ECO:0000256" key="10">
    <source>
        <dbReference type="ARBA" id="ARBA00022833"/>
    </source>
</evidence>
<dbReference type="Pfam" id="PF00443">
    <property type="entry name" value="UCH"/>
    <property type="match status" value="1"/>
</dbReference>
<dbReference type="GO" id="GO:0016579">
    <property type="term" value="P:protein deubiquitination"/>
    <property type="evidence" value="ECO:0007669"/>
    <property type="project" value="InterPro"/>
</dbReference>
<dbReference type="GO" id="GO:0004843">
    <property type="term" value="F:cysteine-type deubiquitinase activity"/>
    <property type="evidence" value="ECO:0007669"/>
    <property type="project" value="UniProtKB-UniRule"/>
</dbReference>
<dbReference type="InterPro" id="IPR028889">
    <property type="entry name" value="USP"/>
</dbReference>
<evidence type="ECO:0000256" key="7">
    <source>
        <dbReference type="ARBA" id="ARBA00022786"/>
    </source>
</evidence>
<dbReference type="PANTHER" id="PTHR21646">
    <property type="entry name" value="UBIQUITIN CARBOXYL-TERMINAL HYDROLASE"/>
    <property type="match status" value="1"/>
</dbReference>
<evidence type="ECO:0000256" key="4">
    <source>
        <dbReference type="ARBA" id="ARBA00022723"/>
    </source>
</evidence>
<feature type="binding site" evidence="13">
    <location>
        <position position="190"/>
    </location>
    <ligand>
        <name>Zn(2+)</name>
        <dbReference type="ChEBI" id="CHEBI:29105"/>
    </ligand>
</feature>
<keyword evidence="6 14" id="KW-0863">Zinc-finger</keyword>
<evidence type="ECO:0000256" key="8">
    <source>
        <dbReference type="ARBA" id="ARBA00022801"/>
    </source>
</evidence>
<evidence type="ECO:0000256" key="11">
    <source>
        <dbReference type="PIRNR" id="PIRNR016308"/>
    </source>
</evidence>
<feature type="active site" description="Nucleophile" evidence="12">
    <location>
        <position position="331"/>
    </location>
</feature>
<dbReference type="InterPro" id="IPR001394">
    <property type="entry name" value="Peptidase_C19_UCH"/>
</dbReference>
<keyword evidence="5" id="KW-0677">Repeat</keyword>
<dbReference type="InterPro" id="IPR041969">
    <property type="entry name" value="VP13D_UBA"/>
</dbReference>
<dbReference type="PROSITE" id="PS50235">
    <property type="entry name" value="USP_3"/>
    <property type="match status" value="1"/>
</dbReference>
<dbReference type="InterPro" id="IPR050185">
    <property type="entry name" value="Ub_carboxyl-term_hydrolase"/>
</dbReference>
<dbReference type="InterPro" id="IPR001607">
    <property type="entry name" value="Znf_UBP"/>
</dbReference>
<evidence type="ECO:0000256" key="14">
    <source>
        <dbReference type="PROSITE-ProRule" id="PRU00502"/>
    </source>
</evidence>
<evidence type="ECO:0000313" key="17">
    <source>
        <dbReference type="EMBL" id="GIX66276.1"/>
    </source>
</evidence>
<evidence type="ECO:0000256" key="6">
    <source>
        <dbReference type="ARBA" id="ARBA00022771"/>
    </source>
</evidence>
<feature type="binding site" evidence="13">
    <location>
        <position position="193"/>
    </location>
    <ligand>
        <name>Zn(2+)</name>
        <dbReference type="ChEBI" id="CHEBI:29105"/>
    </ligand>
</feature>
<keyword evidence="3 11" id="KW-0645">Protease</keyword>
<dbReference type="Proteomes" id="UP001497744">
    <property type="component" value="Unassembled WGS sequence"/>
</dbReference>
<keyword evidence="4 11" id="KW-0479">Metal-binding</keyword>
<dbReference type="InterPro" id="IPR016652">
    <property type="entry name" value="Ubiquitinyl_hydrolase"/>
</dbReference>
<evidence type="ECO:0000256" key="5">
    <source>
        <dbReference type="ARBA" id="ARBA00022737"/>
    </source>
</evidence>
<dbReference type="InterPro" id="IPR013083">
    <property type="entry name" value="Znf_RING/FYVE/PHD"/>
</dbReference>
<evidence type="ECO:0000256" key="12">
    <source>
        <dbReference type="PIRSR" id="PIRSR016308-1"/>
    </source>
</evidence>
<evidence type="ECO:0000256" key="3">
    <source>
        <dbReference type="ARBA" id="ARBA00022670"/>
    </source>
</evidence>
<evidence type="ECO:0000256" key="2">
    <source>
        <dbReference type="ARBA" id="ARBA00009085"/>
    </source>
</evidence>
<accession>A0AAV4M2G8</accession>
<evidence type="ECO:0000313" key="18">
    <source>
        <dbReference type="Proteomes" id="UP001497744"/>
    </source>
</evidence>
<sequence length="793" mass="87802">MTAAASEIAQLARKLHLKSPSKNAAVHKAECVYSTDTEKSPDGLYINISTFESFGRELLEFDRHAQNAIYLHVTSTLVPLKPELGTDAAEDGAAEAKGELEPEEGVFKQKKLYDEVVRYELYSHATGATAPLEEAPPAVAEVCKAIIDHVGFNYSADELVWKEQIEESKYAKHLIQVEAPPKINYGQLTCQRCGADHNLWLNLSDGYIGCGRKNYDSGGCADGEEGAAIQHYQETGGVFPLAVKIGTITATSGDVYSYAPDEDTLVLDPYLAEHLAHFGVDVRSLKKTEKSTTQLEIEKNERHDWSEMNTADSQVEYGPGLIGLENLGNSCYMNSAVQLLAAVPEISSYFVEHYNSIATHVPKEVRPSDDVLLQFSKIVKALATSRVVEQQLELIRRYHKACADLEIEYTEPEVYKNFAVKPSLLKYAIGLSNPRFATAEQQDAEEFFSHLVNTIADLAPNLKQRTKSSCKIKEMLFFQYRQYIVCDALNKITYNDNEMHILCLPLHGCGQGAAGVNSDVPINLADCFANWAQEQEIEYFHEGQSHVGVITNALITLPKYLIVKLERFYYQLDGSSEKATNPVVVPPEGLRLETDVERECAGYSVECNTRVLKKAKKEVNLELLQSLMAMGFAEKLCRVACERAGSANIDDCVNWILANMDAVSQDSTVGTKNANEVAVNASVLMDLGYPLEQANRAAELFGDDVASAVDWLATADFTTRPVEKDVGHYEVLGVISHIGAKINTGHYVCHINRAGRWYTFNDSKVLRCDTPPTTNGYIYLFKRKESASAACTI</sequence>
<dbReference type="Gene3D" id="3.30.40.10">
    <property type="entry name" value="Zinc/RING finger domain, C3HC4 (zinc finger)"/>
    <property type="match status" value="2"/>
</dbReference>
<dbReference type="SUPFAM" id="SSF54001">
    <property type="entry name" value="Cysteine proteinases"/>
    <property type="match status" value="1"/>
</dbReference>
<comment type="catalytic activity">
    <reaction evidence="1 11">
        <text>Thiol-dependent hydrolysis of ester, thioester, amide, peptide and isopeptide bonds formed by the C-terminal Gly of ubiquitin (a 76-residue protein attached to proteins as an intracellular targeting signal).</text>
        <dbReference type="EC" id="3.4.19.12"/>
    </reaction>
</comment>
<dbReference type="EMBL" id="BPLF01000006">
    <property type="protein sequence ID" value="GIX66276.1"/>
    <property type="molecule type" value="Genomic_DNA"/>
</dbReference>
<dbReference type="InterPro" id="IPR015940">
    <property type="entry name" value="UBA"/>
</dbReference>
<dbReference type="GO" id="GO:0006508">
    <property type="term" value="P:proteolysis"/>
    <property type="evidence" value="ECO:0007669"/>
    <property type="project" value="UniProtKB-KW"/>
</dbReference>
<dbReference type="EC" id="3.4.19.12" evidence="11"/>
<evidence type="ECO:0000259" key="15">
    <source>
        <dbReference type="PROSITE" id="PS50235"/>
    </source>
</evidence>
<keyword evidence="18" id="KW-1185">Reference proteome</keyword>
<keyword evidence="7 11" id="KW-0833">Ubl conjugation pathway</keyword>
<dbReference type="InterPro" id="IPR038765">
    <property type="entry name" value="Papain-like_cys_pep_sf"/>
</dbReference>
<organism evidence="17 18">
    <name type="scientific">Babesia caballi</name>
    <dbReference type="NCBI Taxonomy" id="5871"/>
    <lineage>
        <taxon>Eukaryota</taxon>
        <taxon>Sar</taxon>
        <taxon>Alveolata</taxon>
        <taxon>Apicomplexa</taxon>
        <taxon>Aconoidasida</taxon>
        <taxon>Piroplasmida</taxon>
        <taxon>Babesiidae</taxon>
        <taxon>Babesia</taxon>
    </lineage>
</organism>
<comment type="caution">
    <text evidence="17">The sequence shown here is derived from an EMBL/GenBank/DDBJ whole genome shotgun (WGS) entry which is preliminary data.</text>
</comment>
<dbReference type="Gene3D" id="3.90.70.10">
    <property type="entry name" value="Cysteine proteinases"/>
    <property type="match status" value="1"/>
</dbReference>
<dbReference type="PANTHER" id="PTHR21646:SF10">
    <property type="entry name" value="UBIQUITIN CARBOXYL-TERMINAL HYDROLASE 14"/>
    <property type="match status" value="1"/>
</dbReference>
<dbReference type="SMART" id="SM00165">
    <property type="entry name" value="UBA"/>
    <property type="match status" value="2"/>
</dbReference>
<evidence type="ECO:0000256" key="1">
    <source>
        <dbReference type="ARBA" id="ARBA00000707"/>
    </source>
</evidence>
<feature type="binding site" evidence="13">
    <location>
        <position position="210"/>
    </location>
    <ligand>
        <name>Zn(2+)</name>
        <dbReference type="ChEBI" id="CHEBI:29105"/>
    </ligand>
</feature>
<feature type="domain" description="UBP-type" evidence="16">
    <location>
        <begin position="166"/>
        <end position="282"/>
    </location>
</feature>
<dbReference type="PIRSF" id="PIRSF016308">
    <property type="entry name" value="UBP"/>
    <property type="match status" value="1"/>
</dbReference>
<dbReference type="GeneID" id="94197757"/>
<keyword evidence="9 11" id="KW-0788">Thiol protease</keyword>
<evidence type="ECO:0000256" key="13">
    <source>
        <dbReference type="PIRSR" id="PIRSR016308-3"/>
    </source>
</evidence>
<dbReference type="Pfam" id="PF02148">
    <property type="entry name" value="zf-UBP"/>
    <property type="match status" value="1"/>
</dbReference>
<protein>
    <recommendedName>
        <fullName evidence="11">Ubiquitin carboxyl-terminal hydrolase</fullName>
        <ecNumber evidence="11">3.4.19.12</ecNumber>
    </recommendedName>
</protein>
<feature type="active site" description="Proton acceptor" evidence="12">
    <location>
        <position position="746"/>
    </location>
</feature>